<sequence length="464" mass="49502">MSPASQGSIARIGRMCATDVANLGSRVFTKDRGEWRSRMNRLESFDQPAKDSDTTNTMASFGRSFKTSCLSTAGRRPGTSRRTLSNSSDISSTSSSSSHSEDQFVLSACNTPSTEKPPVSIGLGAAQMGTTSAPPTNSAAKASQSSNPSRPNRSMPIAIDFPTIRKINTAPVYTPPEPLSARGDIPGGYFPLHEDPKSRVHRPHPFHPDAKKSQHQSIPRVDGHESSRQRADRATDPVSAMSEPARFPTMGAIRASDPQGHTPVTSYIPLGAHDSPLPMGKYYPSNYEKRNTTGNQHSRPPATARSPYATQSDSQTPKHKLDSPHSRMDSDVKRRLQQYQRDMIAQASQAASEVLGGSTKLGSSSLTGSTSIPDGTVWKNIQLGGSMVHGHKPLSPRLLPLGSPGPVTPIDLEGGLGGDSYLTRGVAVAGTETGQEQEAAALSVRGEGNRRRVREGGISPVPSH</sequence>
<feature type="region of interest" description="Disordered" evidence="1">
    <location>
        <begin position="32"/>
        <end position="158"/>
    </location>
</feature>
<evidence type="ECO:0000313" key="2">
    <source>
        <dbReference type="EMBL" id="KAK1769001.1"/>
    </source>
</evidence>
<protein>
    <submittedName>
        <fullName evidence="2">Uncharacterized protein</fullName>
    </submittedName>
</protein>
<dbReference type="Proteomes" id="UP001244011">
    <property type="component" value="Unassembled WGS sequence"/>
</dbReference>
<dbReference type="RefSeq" id="XP_060285214.1">
    <property type="nucleotide sequence ID" value="XM_060429827.1"/>
</dbReference>
<organism evidence="2 3">
    <name type="scientific">Phialemonium atrogriseum</name>
    <dbReference type="NCBI Taxonomy" id="1093897"/>
    <lineage>
        <taxon>Eukaryota</taxon>
        <taxon>Fungi</taxon>
        <taxon>Dikarya</taxon>
        <taxon>Ascomycota</taxon>
        <taxon>Pezizomycotina</taxon>
        <taxon>Sordariomycetes</taxon>
        <taxon>Sordariomycetidae</taxon>
        <taxon>Cephalothecales</taxon>
        <taxon>Cephalothecaceae</taxon>
        <taxon>Phialemonium</taxon>
    </lineage>
</organism>
<reference evidence="2" key="1">
    <citation type="submission" date="2023-06" db="EMBL/GenBank/DDBJ databases">
        <title>Genome-scale phylogeny and comparative genomics of the fungal order Sordariales.</title>
        <authorList>
            <consortium name="Lawrence Berkeley National Laboratory"/>
            <person name="Hensen N."/>
            <person name="Bonometti L."/>
            <person name="Westerberg I."/>
            <person name="Brannstrom I.O."/>
            <person name="Guillou S."/>
            <person name="Cros-Aarteil S."/>
            <person name="Calhoun S."/>
            <person name="Haridas S."/>
            <person name="Kuo A."/>
            <person name="Mondo S."/>
            <person name="Pangilinan J."/>
            <person name="Riley R."/>
            <person name="Labutti K."/>
            <person name="Andreopoulos B."/>
            <person name="Lipzen A."/>
            <person name="Chen C."/>
            <person name="Yanf M."/>
            <person name="Daum C."/>
            <person name="Ng V."/>
            <person name="Clum A."/>
            <person name="Steindorff A."/>
            <person name="Ohm R."/>
            <person name="Martin F."/>
            <person name="Silar P."/>
            <person name="Natvig D."/>
            <person name="Lalanne C."/>
            <person name="Gautier V."/>
            <person name="Ament-Velasquez S.L."/>
            <person name="Kruys A."/>
            <person name="Hutchinson M.I."/>
            <person name="Powell A.J."/>
            <person name="Barry K."/>
            <person name="Miller A.N."/>
            <person name="Grigoriev I.V."/>
            <person name="Debuchy R."/>
            <person name="Gladieux P."/>
            <person name="Thoren M.H."/>
            <person name="Johannesson H."/>
        </authorList>
    </citation>
    <scope>NUCLEOTIDE SEQUENCE</scope>
    <source>
        <strain evidence="2">8032-3</strain>
    </source>
</reference>
<feature type="compositionally biased region" description="Basic and acidic residues" evidence="1">
    <location>
        <begin position="32"/>
        <end position="53"/>
    </location>
</feature>
<evidence type="ECO:0000313" key="3">
    <source>
        <dbReference type="Proteomes" id="UP001244011"/>
    </source>
</evidence>
<dbReference type="AlphaFoldDB" id="A0AAJ0FHV9"/>
<proteinExistence type="predicted"/>
<feature type="compositionally biased region" description="Polar residues" evidence="1">
    <location>
        <begin position="128"/>
        <end position="144"/>
    </location>
</feature>
<gene>
    <name evidence="2" type="ORF">QBC33DRAFT_557755</name>
</gene>
<feature type="compositionally biased region" description="Low complexity" evidence="1">
    <location>
        <begin position="145"/>
        <end position="154"/>
    </location>
</feature>
<evidence type="ECO:0000256" key="1">
    <source>
        <dbReference type="SAM" id="MobiDB-lite"/>
    </source>
</evidence>
<feature type="compositionally biased region" description="Basic and acidic residues" evidence="1">
    <location>
        <begin position="221"/>
        <end position="235"/>
    </location>
</feature>
<feature type="region of interest" description="Disordered" evidence="1">
    <location>
        <begin position="432"/>
        <end position="464"/>
    </location>
</feature>
<feature type="compositionally biased region" description="Basic and acidic residues" evidence="1">
    <location>
        <begin position="319"/>
        <end position="332"/>
    </location>
</feature>
<comment type="caution">
    <text evidence="2">The sequence shown here is derived from an EMBL/GenBank/DDBJ whole genome shotgun (WGS) entry which is preliminary data.</text>
</comment>
<feature type="compositionally biased region" description="Polar residues" evidence="1">
    <location>
        <begin position="54"/>
        <end position="71"/>
    </location>
</feature>
<feature type="compositionally biased region" description="Low complexity" evidence="1">
    <location>
        <begin position="85"/>
        <end position="98"/>
    </location>
</feature>
<name>A0AAJ0FHV9_9PEZI</name>
<dbReference type="GeneID" id="85313014"/>
<keyword evidence="3" id="KW-1185">Reference proteome</keyword>
<feature type="region of interest" description="Disordered" evidence="1">
    <location>
        <begin position="172"/>
        <end position="332"/>
    </location>
</feature>
<dbReference type="EMBL" id="MU839004">
    <property type="protein sequence ID" value="KAK1769001.1"/>
    <property type="molecule type" value="Genomic_DNA"/>
</dbReference>
<accession>A0AAJ0FHV9</accession>